<evidence type="ECO:0000313" key="3">
    <source>
        <dbReference type="EMBL" id="MFB8891232.1"/>
    </source>
</evidence>
<dbReference type="RefSeq" id="WP_112617805.1">
    <property type="nucleotide sequence ID" value="NZ_JBHLHV010000001.1"/>
</dbReference>
<keyword evidence="2" id="KW-0732">Signal</keyword>
<accession>A0ABV5EN76</accession>
<reference evidence="3 4" key="1">
    <citation type="submission" date="2024-08" db="EMBL/GenBank/DDBJ databases">
        <title>Heavy metals resistant antinobacteria isolated from wastewater.</title>
        <authorList>
            <person name="Roman Ponce B."/>
            <person name="Blanco Mercado M.A."/>
            <person name="Avila Aldana I.N."/>
            <person name="Morales Arrieta S."/>
        </authorList>
    </citation>
    <scope>NUCLEOTIDE SEQUENCE [LARGE SCALE GENOMIC DNA]</scope>
    <source>
        <strain evidence="4">sma-1</strain>
    </source>
</reference>
<proteinExistence type="predicted"/>
<organism evidence="3 4">
    <name type="scientific">Microbacterium plantarum</name>
    <dbReference type="NCBI Taxonomy" id="1816425"/>
    <lineage>
        <taxon>Bacteria</taxon>
        <taxon>Bacillati</taxon>
        <taxon>Actinomycetota</taxon>
        <taxon>Actinomycetes</taxon>
        <taxon>Micrococcales</taxon>
        <taxon>Microbacteriaceae</taxon>
        <taxon>Microbacterium</taxon>
    </lineage>
</organism>
<feature type="chain" id="PRO_5045257717" description="Lipoprotein LpqN" evidence="2">
    <location>
        <begin position="27"/>
        <end position="210"/>
    </location>
</feature>
<comment type="caution">
    <text evidence="3">The sequence shown here is derived from an EMBL/GenBank/DDBJ whole genome shotgun (WGS) entry which is preliminary data.</text>
</comment>
<dbReference type="Proteomes" id="UP001589643">
    <property type="component" value="Unassembled WGS sequence"/>
</dbReference>
<feature type="compositionally biased region" description="Low complexity" evidence="1">
    <location>
        <begin position="36"/>
        <end position="49"/>
    </location>
</feature>
<gene>
    <name evidence="3" type="ORF">AB7P39_00100</name>
</gene>
<keyword evidence="4" id="KW-1185">Reference proteome</keyword>
<protein>
    <recommendedName>
        <fullName evidence="5">Lipoprotein LpqN</fullName>
    </recommendedName>
</protein>
<feature type="signal peptide" evidence="2">
    <location>
        <begin position="1"/>
        <end position="26"/>
    </location>
</feature>
<dbReference type="PROSITE" id="PS51257">
    <property type="entry name" value="PROKAR_LIPOPROTEIN"/>
    <property type="match status" value="1"/>
</dbReference>
<dbReference type="EMBL" id="JBHLHV010000001">
    <property type="protein sequence ID" value="MFB8891232.1"/>
    <property type="molecule type" value="Genomic_DNA"/>
</dbReference>
<evidence type="ECO:0000256" key="1">
    <source>
        <dbReference type="SAM" id="MobiDB-lite"/>
    </source>
</evidence>
<evidence type="ECO:0000256" key="2">
    <source>
        <dbReference type="SAM" id="SignalP"/>
    </source>
</evidence>
<name>A0ABV5EN76_9MICO</name>
<feature type="region of interest" description="Disordered" evidence="1">
    <location>
        <begin position="24"/>
        <end position="67"/>
    </location>
</feature>
<evidence type="ECO:0000313" key="4">
    <source>
        <dbReference type="Proteomes" id="UP001589643"/>
    </source>
</evidence>
<evidence type="ECO:0008006" key="5">
    <source>
        <dbReference type="Google" id="ProtNLM"/>
    </source>
</evidence>
<feature type="compositionally biased region" description="Polar residues" evidence="1">
    <location>
        <begin position="57"/>
        <end position="66"/>
    </location>
</feature>
<sequence length="210" mass="21738">MKRRWGTAAATAVMAVALVGCGPAPWNLPSGDDGDASSPAPSPSVSRTAVPPPVPNDLSSGSTERQVTAGAVTGSLNYWSDLSMDRWSATALKPVSLSLVTTVSPDDGQKVYLQKATMIAVPGNAQGDLSPLAPTSDQSATNPGYLVLSPYSYSQTFYVGEVPPEATFVTIRFTYDFLVQTTPTSDEFAKQTATDSITVAIAAASEADGG</sequence>